<dbReference type="InterPro" id="IPR011006">
    <property type="entry name" value="CheY-like_superfamily"/>
</dbReference>
<evidence type="ECO:0000256" key="2">
    <source>
        <dbReference type="ARBA" id="ARBA00022840"/>
    </source>
</evidence>
<accession>A0A380TCD5</accession>
<dbReference type="SUPFAM" id="SSF52172">
    <property type="entry name" value="CheY-like"/>
    <property type="match status" value="1"/>
</dbReference>
<dbReference type="Pfam" id="PF25601">
    <property type="entry name" value="AAA_lid_14"/>
    <property type="match status" value="1"/>
</dbReference>
<keyword evidence="1" id="KW-0547">Nucleotide-binding</keyword>
<evidence type="ECO:0000256" key="1">
    <source>
        <dbReference type="ARBA" id="ARBA00022741"/>
    </source>
</evidence>
<dbReference type="Gene3D" id="3.40.50.2300">
    <property type="match status" value="1"/>
</dbReference>
<dbReference type="SUPFAM" id="SSF46689">
    <property type="entry name" value="Homeodomain-like"/>
    <property type="match status" value="1"/>
</dbReference>
<dbReference type="InterPro" id="IPR002078">
    <property type="entry name" value="Sigma_54_int"/>
</dbReference>
<dbReference type="GO" id="GO:0005524">
    <property type="term" value="F:ATP binding"/>
    <property type="evidence" value="ECO:0007669"/>
    <property type="project" value="UniProtKB-KW"/>
</dbReference>
<dbReference type="InterPro" id="IPR002197">
    <property type="entry name" value="HTH_Fis"/>
</dbReference>
<dbReference type="PROSITE" id="PS00688">
    <property type="entry name" value="SIGMA54_INTERACT_3"/>
    <property type="match status" value="1"/>
</dbReference>
<dbReference type="SUPFAM" id="SSF52540">
    <property type="entry name" value="P-loop containing nucleoside triphosphate hydrolases"/>
    <property type="match status" value="1"/>
</dbReference>
<feature type="domain" description="Sigma-54 factor interaction" evidence="6">
    <location>
        <begin position="145"/>
        <end position="375"/>
    </location>
</feature>
<dbReference type="PROSITE" id="PS00676">
    <property type="entry name" value="SIGMA54_INTERACT_2"/>
    <property type="match status" value="1"/>
</dbReference>
<dbReference type="Pfam" id="PF00158">
    <property type="entry name" value="Sigma54_activat"/>
    <property type="match status" value="1"/>
</dbReference>
<proteinExistence type="predicted"/>
<dbReference type="FunFam" id="3.40.50.300:FF:000006">
    <property type="entry name" value="DNA-binding transcriptional regulator NtrC"/>
    <property type="match status" value="1"/>
</dbReference>
<protein>
    <submittedName>
        <fullName evidence="8">DNA-binding transcriptional response regulator, NtrC family, contains REC, AAA-type ATPase, and a Fis-type DNA-binding domains</fullName>
    </submittedName>
</protein>
<dbReference type="CDD" id="cd00009">
    <property type="entry name" value="AAA"/>
    <property type="match status" value="1"/>
</dbReference>
<dbReference type="InterPro" id="IPR027417">
    <property type="entry name" value="P-loop_NTPase"/>
</dbReference>
<keyword evidence="5" id="KW-0804">Transcription</keyword>
<dbReference type="Gene3D" id="3.40.50.300">
    <property type="entry name" value="P-loop containing nucleotide triphosphate hydrolases"/>
    <property type="match status" value="1"/>
</dbReference>
<dbReference type="SMART" id="SM00382">
    <property type="entry name" value="AAA"/>
    <property type="match status" value="1"/>
</dbReference>
<evidence type="ECO:0000256" key="4">
    <source>
        <dbReference type="ARBA" id="ARBA00023125"/>
    </source>
</evidence>
<sequence>MSEALLLIEDEALLGSELQRHYRRNGWEVTWAKNLKQAKEILVDQNAGPLVILSDMNLPDGNALDLLENTRAKGIGGEWVFLTGYGEVPDSVKALRLGAYDFLTKPCQQERLDLVVAGAARSARAQRRLNDEAGQRTRRYTIESFVGHSDAARSIRNILAKLADVPFSALVITGETGTGKGMAARILHHSGARGAGPLVELNCAALPRELLESELFGHEAGAFTGAKGRRRGLMEQAHGGTLFLDEIGEMDIDLQSKLLKAIEDRQLRRLGGDQVITVDVQVIAATNQDLRERVEAGRFRADLYHRLNVFRLHLPPLADRKEDLRDLVPLYVAEYNVKAGKAVKVISEDVWRLLEAHDWPGNVRELRNVVERCVLFADGPLFPSQWLQLAQTDGSDLAAASAAIEQDRVVLPMDGSMALDDMDRFIIQTALQRHNFNVAATARALGTTRETMRYRIQKYALMKDEEGKPISRNETS</sequence>
<reference evidence="8" key="1">
    <citation type="submission" date="2018-07" db="EMBL/GenBank/DDBJ databases">
        <authorList>
            <person name="Quirk P.G."/>
            <person name="Krulwich T.A."/>
        </authorList>
    </citation>
    <scope>NUCLEOTIDE SEQUENCE</scope>
</reference>
<dbReference type="Pfam" id="PF00072">
    <property type="entry name" value="Response_reg"/>
    <property type="match status" value="1"/>
</dbReference>
<dbReference type="GO" id="GO:0006355">
    <property type="term" value="P:regulation of DNA-templated transcription"/>
    <property type="evidence" value="ECO:0007669"/>
    <property type="project" value="InterPro"/>
</dbReference>
<evidence type="ECO:0000313" key="8">
    <source>
        <dbReference type="EMBL" id="SUS05167.1"/>
    </source>
</evidence>
<dbReference type="InterPro" id="IPR009057">
    <property type="entry name" value="Homeodomain-like_sf"/>
</dbReference>
<dbReference type="InterPro" id="IPR025944">
    <property type="entry name" value="Sigma_54_int_dom_CS"/>
</dbReference>
<dbReference type="SMART" id="SM00448">
    <property type="entry name" value="REC"/>
    <property type="match status" value="1"/>
</dbReference>
<feature type="domain" description="Response regulatory" evidence="7">
    <location>
        <begin position="4"/>
        <end position="120"/>
    </location>
</feature>
<dbReference type="GO" id="GO:0043565">
    <property type="term" value="F:sequence-specific DNA binding"/>
    <property type="evidence" value="ECO:0007669"/>
    <property type="project" value="InterPro"/>
</dbReference>
<organism evidence="8">
    <name type="scientific">metagenome</name>
    <dbReference type="NCBI Taxonomy" id="256318"/>
    <lineage>
        <taxon>unclassified sequences</taxon>
        <taxon>metagenomes</taxon>
    </lineage>
</organism>
<dbReference type="GO" id="GO:0000160">
    <property type="term" value="P:phosphorelay signal transduction system"/>
    <property type="evidence" value="ECO:0007669"/>
    <property type="project" value="InterPro"/>
</dbReference>
<dbReference type="Pfam" id="PF02954">
    <property type="entry name" value="HTH_8"/>
    <property type="match status" value="1"/>
</dbReference>
<gene>
    <name evidence="8" type="ORF">DF3PB_1760009</name>
</gene>
<dbReference type="PROSITE" id="PS50110">
    <property type="entry name" value="RESPONSE_REGULATORY"/>
    <property type="match status" value="1"/>
</dbReference>
<dbReference type="InterPro" id="IPR001789">
    <property type="entry name" value="Sig_transdc_resp-reg_receiver"/>
</dbReference>
<dbReference type="Gene3D" id="1.10.10.60">
    <property type="entry name" value="Homeodomain-like"/>
    <property type="match status" value="1"/>
</dbReference>
<evidence type="ECO:0000259" key="6">
    <source>
        <dbReference type="PROSITE" id="PS50045"/>
    </source>
</evidence>
<evidence type="ECO:0000256" key="5">
    <source>
        <dbReference type="ARBA" id="ARBA00023163"/>
    </source>
</evidence>
<dbReference type="InterPro" id="IPR003593">
    <property type="entry name" value="AAA+_ATPase"/>
</dbReference>
<dbReference type="EMBL" id="UIDG01000086">
    <property type="protein sequence ID" value="SUS05167.1"/>
    <property type="molecule type" value="Genomic_DNA"/>
</dbReference>
<keyword evidence="4 8" id="KW-0238">DNA-binding</keyword>
<dbReference type="Gene3D" id="1.10.8.60">
    <property type="match status" value="1"/>
</dbReference>
<evidence type="ECO:0000256" key="3">
    <source>
        <dbReference type="ARBA" id="ARBA00023015"/>
    </source>
</evidence>
<evidence type="ECO:0000259" key="7">
    <source>
        <dbReference type="PROSITE" id="PS50110"/>
    </source>
</evidence>
<dbReference type="PROSITE" id="PS50045">
    <property type="entry name" value="SIGMA54_INTERACT_4"/>
    <property type="match status" value="1"/>
</dbReference>
<dbReference type="PRINTS" id="PR01590">
    <property type="entry name" value="HTHFIS"/>
</dbReference>
<keyword evidence="2" id="KW-0067">ATP-binding</keyword>
<dbReference type="InterPro" id="IPR058031">
    <property type="entry name" value="AAA_lid_NorR"/>
</dbReference>
<name>A0A380TCD5_9ZZZZ</name>
<keyword evidence="3" id="KW-0805">Transcription regulation</keyword>
<dbReference type="PANTHER" id="PTHR32071">
    <property type="entry name" value="TRANSCRIPTIONAL REGULATORY PROTEIN"/>
    <property type="match status" value="1"/>
</dbReference>
<dbReference type="InterPro" id="IPR025943">
    <property type="entry name" value="Sigma_54_int_dom_ATP-bd_2"/>
</dbReference>
<dbReference type="AlphaFoldDB" id="A0A380TCD5"/>